<dbReference type="EC" id="2.1.1.182" evidence="7"/>
<feature type="binding site" evidence="7 8">
    <location>
        <position position="16"/>
    </location>
    <ligand>
        <name>S-adenosyl-L-methionine</name>
        <dbReference type="ChEBI" id="CHEBI:59789"/>
    </ligand>
</feature>
<keyword evidence="2 7" id="KW-0698">rRNA processing</keyword>
<evidence type="ECO:0000256" key="5">
    <source>
        <dbReference type="ARBA" id="ARBA00022691"/>
    </source>
</evidence>
<evidence type="ECO:0000256" key="6">
    <source>
        <dbReference type="ARBA" id="ARBA00022884"/>
    </source>
</evidence>
<keyword evidence="6 7" id="KW-0694">RNA-binding</keyword>
<proteinExistence type="inferred from homology"/>
<dbReference type="GO" id="GO:0052908">
    <property type="term" value="F:16S rRNA (adenine(1518)-N(6)/adenine(1519)-N(6))-dimethyltransferase activity"/>
    <property type="evidence" value="ECO:0007669"/>
    <property type="project" value="UniProtKB-EC"/>
</dbReference>
<dbReference type="InterPro" id="IPR023165">
    <property type="entry name" value="rRNA_Ade_diMease-like_C"/>
</dbReference>
<evidence type="ECO:0000313" key="11">
    <source>
        <dbReference type="Proteomes" id="UP000807785"/>
    </source>
</evidence>
<feature type="binding site" evidence="7 8">
    <location>
        <position position="104"/>
    </location>
    <ligand>
        <name>S-adenosyl-L-methionine</name>
        <dbReference type="ChEBI" id="CHEBI:59789"/>
    </ligand>
</feature>
<evidence type="ECO:0000256" key="2">
    <source>
        <dbReference type="ARBA" id="ARBA00022552"/>
    </source>
</evidence>
<dbReference type="InterPro" id="IPR011530">
    <property type="entry name" value="rRNA_adenine_dimethylase"/>
</dbReference>
<comment type="function">
    <text evidence="7">Specifically dimethylates two adjacent adenosines (A1518 and A1519) in the loop of a conserved hairpin near the 3'-end of 16S rRNA in the 30S particle. May play a critical role in biogenesis of 30S subunits.</text>
</comment>
<feature type="binding site" evidence="7 8">
    <location>
        <position position="86"/>
    </location>
    <ligand>
        <name>S-adenosyl-L-methionine</name>
        <dbReference type="ChEBI" id="CHEBI:59789"/>
    </ligand>
</feature>
<sequence length="265" mass="29034">MSERHRARRRFGQNFLVDGNVIHRIVAAIASKPGDNLVEIGPGLGALTRPLLEASGRLHVVEIDRDLIARLKQEFAGQSLEIHEGDALKFDFAGLGGDLRVVGNLPYNISTPILFHLSDYADRIVDMTFMLQKEVVDRMVADPGTEDYGRLSVMLQYRFVIDRLFEVPPGAFRPVPKVTSAIVRLVPRPAQELGARDAALFGRVAAAAFGQRRKTLRNTLRDFIDQAGLAELGIDAGLRGERLSVGDFVRIANACATRPAGPITG</sequence>
<evidence type="ECO:0000259" key="9">
    <source>
        <dbReference type="SMART" id="SM00650"/>
    </source>
</evidence>
<dbReference type="GO" id="GO:0003723">
    <property type="term" value="F:RNA binding"/>
    <property type="evidence" value="ECO:0007669"/>
    <property type="project" value="UniProtKB-UniRule"/>
</dbReference>
<keyword evidence="5 7" id="KW-0949">S-adenosyl-L-methionine</keyword>
<keyword evidence="1 7" id="KW-0963">Cytoplasm</keyword>
<evidence type="ECO:0000256" key="4">
    <source>
        <dbReference type="ARBA" id="ARBA00022679"/>
    </source>
</evidence>
<dbReference type="InterPro" id="IPR001737">
    <property type="entry name" value="KsgA/Erm"/>
</dbReference>
<dbReference type="InterPro" id="IPR020596">
    <property type="entry name" value="rRNA_Ade_Mease_Trfase_CS"/>
</dbReference>
<dbReference type="GO" id="GO:0005829">
    <property type="term" value="C:cytosol"/>
    <property type="evidence" value="ECO:0007669"/>
    <property type="project" value="TreeGrafter"/>
</dbReference>
<feature type="domain" description="Ribosomal RNA adenine methylase transferase N-terminal" evidence="9">
    <location>
        <begin position="21"/>
        <end position="189"/>
    </location>
</feature>
<dbReference type="InterPro" id="IPR020598">
    <property type="entry name" value="rRNA_Ade_methylase_Trfase_N"/>
</dbReference>
<organism evidence="10 11">
    <name type="scientific">Candidatus Methylophosphatis roskildensis</name>
    <dbReference type="NCBI Taxonomy" id="2899263"/>
    <lineage>
        <taxon>Bacteria</taxon>
        <taxon>Pseudomonadati</taxon>
        <taxon>Pseudomonadota</taxon>
        <taxon>Betaproteobacteria</taxon>
        <taxon>Nitrosomonadales</taxon>
        <taxon>Sterolibacteriaceae</taxon>
        <taxon>Candidatus Methylophosphatis</taxon>
    </lineage>
</organism>
<comment type="similarity">
    <text evidence="7">Belongs to the class I-like SAM-binding methyltransferase superfamily. rRNA adenine N(6)-methyltransferase family. RsmA subfamily.</text>
</comment>
<dbReference type="Proteomes" id="UP000807785">
    <property type="component" value="Unassembled WGS sequence"/>
</dbReference>
<gene>
    <name evidence="7 10" type="primary">rsmA</name>
    <name evidence="7" type="synonym">ksgA</name>
    <name evidence="10" type="ORF">IPH26_00380</name>
</gene>
<accession>A0A9D7HJ12</accession>
<dbReference type="PANTHER" id="PTHR11727:SF7">
    <property type="entry name" value="DIMETHYLADENOSINE TRANSFERASE-RELATED"/>
    <property type="match status" value="1"/>
</dbReference>
<comment type="subcellular location">
    <subcellularLocation>
        <location evidence="7">Cytoplasm</location>
    </subcellularLocation>
</comment>
<dbReference type="Gene3D" id="3.40.50.150">
    <property type="entry name" value="Vaccinia Virus protein VP39"/>
    <property type="match status" value="1"/>
</dbReference>
<evidence type="ECO:0000256" key="8">
    <source>
        <dbReference type="PROSITE-ProRule" id="PRU01026"/>
    </source>
</evidence>
<dbReference type="Pfam" id="PF00398">
    <property type="entry name" value="RrnaAD"/>
    <property type="match status" value="1"/>
</dbReference>
<evidence type="ECO:0000256" key="7">
    <source>
        <dbReference type="HAMAP-Rule" id="MF_00607"/>
    </source>
</evidence>
<name>A0A9D7HJ12_9PROT</name>
<dbReference type="FunFam" id="1.10.8.100:FF:000001">
    <property type="entry name" value="Ribosomal RNA small subunit methyltransferase A"/>
    <property type="match status" value="1"/>
</dbReference>
<keyword evidence="4 7" id="KW-0808">Transferase</keyword>
<dbReference type="HAMAP" id="MF_00607">
    <property type="entry name" value="16SrRNA_methyltr_A"/>
    <property type="match status" value="1"/>
</dbReference>
<comment type="catalytic activity">
    <reaction evidence="7">
        <text>adenosine(1518)/adenosine(1519) in 16S rRNA + 4 S-adenosyl-L-methionine = N(6)-dimethyladenosine(1518)/N(6)-dimethyladenosine(1519) in 16S rRNA + 4 S-adenosyl-L-homocysteine + 4 H(+)</text>
        <dbReference type="Rhea" id="RHEA:19609"/>
        <dbReference type="Rhea" id="RHEA-COMP:10232"/>
        <dbReference type="Rhea" id="RHEA-COMP:10233"/>
        <dbReference type="ChEBI" id="CHEBI:15378"/>
        <dbReference type="ChEBI" id="CHEBI:57856"/>
        <dbReference type="ChEBI" id="CHEBI:59789"/>
        <dbReference type="ChEBI" id="CHEBI:74411"/>
        <dbReference type="ChEBI" id="CHEBI:74493"/>
        <dbReference type="EC" id="2.1.1.182"/>
    </reaction>
</comment>
<evidence type="ECO:0000256" key="1">
    <source>
        <dbReference type="ARBA" id="ARBA00022490"/>
    </source>
</evidence>
<dbReference type="SUPFAM" id="SSF53335">
    <property type="entry name" value="S-adenosyl-L-methionine-dependent methyltransferases"/>
    <property type="match status" value="1"/>
</dbReference>
<dbReference type="Gene3D" id="1.10.8.100">
    <property type="entry name" value="Ribosomal RNA adenine dimethylase-like, domain 2"/>
    <property type="match status" value="1"/>
</dbReference>
<feature type="binding site" evidence="7 8">
    <location>
        <position position="14"/>
    </location>
    <ligand>
        <name>S-adenosyl-L-methionine</name>
        <dbReference type="ChEBI" id="CHEBI:59789"/>
    </ligand>
</feature>
<dbReference type="NCBIfam" id="TIGR00755">
    <property type="entry name" value="ksgA"/>
    <property type="match status" value="1"/>
</dbReference>
<dbReference type="EMBL" id="JADJEV010000001">
    <property type="protein sequence ID" value="MBK6971467.1"/>
    <property type="molecule type" value="Genomic_DNA"/>
</dbReference>
<dbReference type="PROSITE" id="PS01131">
    <property type="entry name" value="RRNA_A_DIMETH"/>
    <property type="match status" value="1"/>
</dbReference>
<dbReference type="PROSITE" id="PS51689">
    <property type="entry name" value="SAM_RNA_A_N6_MT"/>
    <property type="match status" value="1"/>
</dbReference>
<comment type="caution">
    <text evidence="10">The sequence shown here is derived from an EMBL/GenBank/DDBJ whole genome shotgun (WGS) entry which is preliminary data.</text>
</comment>
<dbReference type="AlphaFoldDB" id="A0A9D7HJ12"/>
<protein>
    <recommendedName>
        <fullName evidence="7">Ribosomal RNA small subunit methyltransferase A</fullName>
        <ecNumber evidence="7">2.1.1.182</ecNumber>
    </recommendedName>
    <alternativeName>
        <fullName evidence="7">16S rRNA (adenine(1518)-N(6)/adenine(1519)-N(6))-dimethyltransferase</fullName>
    </alternativeName>
    <alternativeName>
        <fullName evidence="7">16S rRNA dimethyladenosine transferase</fullName>
    </alternativeName>
    <alternativeName>
        <fullName evidence="7">16S rRNA dimethylase</fullName>
    </alternativeName>
    <alternativeName>
        <fullName evidence="7">S-adenosylmethionine-6-N', N'-adenosyl(rRNA) dimethyltransferase</fullName>
    </alternativeName>
</protein>
<evidence type="ECO:0000313" key="10">
    <source>
        <dbReference type="EMBL" id="MBK6971467.1"/>
    </source>
</evidence>
<feature type="binding site" evidence="7 8">
    <location>
        <position position="62"/>
    </location>
    <ligand>
        <name>S-adenosyl-L-methionine</name>
        <dbReference type="ChEBI" id="CHEBI:59789"/>
    </ligand>
</feature>
<feature type="binding site" evidence="7 8">
    <location>
        <position position="41"/>
    </location>
    <ligand>
        <name>S-adenosyl-L-methionine</name>
        <dbReference type="ChEBI" id="CHEBI:59789"/>
    </ligand>
</feature>
<dbReference type="InterPro" id="IPR029063">
    <property type="entry name" value="SAM-dependent_MTases_sf"/>
</dbReference>
<dbReference type="PANTHER" id="PTHR11727">
    <property type="entry name" value="DIMETHYLADENOSINE TRANSFERASE"/>
    <property type="match status" value="1"/>
</dbReference>
<keyword evidence="3 7" id="KW-0489">Methyltransferase</keyword>
<evidence type="ECO:0000256" key="3">
    <source>
        <dbReference type="ARBA" id="ARBA00022603"/>
    </source>
</evidence>
<dbReference type="SMART" id="SM00650">
    <property type="entry name" value="rADc"/>
    <property type="match status" value="1"/>
</dbReference>
<reference evidence="10" key="1">
    <citation type="submission" date="2020-10" db="EMBL/GenBank/DDBJ databases">
        <title>Connecting structure to function with the recovery of over 1000 high-quality activated sludge metagenome-assembled genomes encoding full-length rRNA genes using long-read sequencing.</title>
        <authorList>
            <person name="Singleton C.M."/>
            <person name="Petriglieri F."/>
            <person name="Kristensen J.M."/>
            <person name="Kirkegaard R.H."/>
            <person name="Michaelsen T.Y."/>
            <person name="Andersen M.H."/>
            <person name="Karst S.M."/>
            <person name="Dueholm M.S."/>
            <person name="Nielsen P.H."/>
            <person name="Albertsen M."/>
        </authorList>
    </citation>
    <scope>NUCLEOTIDE SEQUENCE</scope>
    <source>
        <strain evidence="10">Bjer_18-Q3-R1-45_BAT3C.347</strain>
    </source>
</reference>